<keyword evidence="3" id="KW-0547">Nucleotide-binding</keyword>
<dbReference type="SMART" id="SM00889">
    <property type="entry name" value="EFG_IV"/>
    <property type="match status" value="1"/>
</dbReference>
<dbReference type="InterPro" id="IPR005225">
    <property type="entry name" value="Small_GTP-bd"/>
</dbReference>
<dbReference type="InterPro" id="IPR000640">
    <property type="entry name" value="EFG_V-like"/>
</dbReference>
<dbReference type="SMART" id="SM00838">
    <property type="entry name" value="EFG_C"/>
    <property type="match status" value="1"/>
</dbReference>
<dbReference type="GO" id="GO:0003746">
    <property type="term" value="F:translation elongation factor activity"/>
    <property type="evidence" value="ECO:0007669"/>
    <property type="project" value="UniProtKB-UniRule"/>
</dbReference>
<evidence type="ECO:0000313" key="7">
    <source>
        <dbReference type="EMBL" id="BAS27607.1"/>
    </source>
</evidence>
<dbReference type="InterPro" id="IPR004540">
    <property type="entry name" value="Transl_elong_EFG/EF2"/>
</dbReference>
<organism evidence="7 8">
    <name type="scientific">Limnochorda pilosa</name>
    <dbReference type="NCBI Taxonomy" id="1555112"/>
    <lineage>
        <taxon>Bacteria</taxon>
        <taxon>Bacillati</taxon>
        <taxon>Bacillota</taxon>
        <taxon>Limnochordia</taxon>
        <taxon>Limnochordales</taxon>
        <taxon>Limnochordaceae</taxon>
        <taxon>Limnochorda</taxon>
    </lineage>
</organism>
<dbReference type="STRING" id="1555112.LIP_1762"/>
<evidence type="ECO:0000256" key="5">
    <source>
        <dbReference type="NCBIfam" id="TIGR00484"/>
    </source>
</evidence>
<dbReference type="OrthoDB" id="9804431at2"/>
<feature type="domain" description="Tr-type G" evidence="6">
    <location>
        <begin position="7"/>
        <end position="278"/>
    </location>
</feature>
<protein>
    <recommendedName>
        <fullName evidence="2 5">Elongation factor G</fullName>
    </recommendedName>
</protein>
<dbReference type="Pfam" id="PF03764">
    <property type="entry name" value="EFG_IV"/>
    <property type="match status" value="1"/>
</dbReference>
<dbReference type="InterPro" id="IPR053905">
    <property type="entry name" value="EF-G-like_DII"/>
</dbReference>
<dbReference type="InterPro" id="IPR041095">
    <property type="entry name" value="EFG_II"/>
</dbReference>
<dbReference type="InterPro" id="IPR000795">
    <property type="entry name" value="T_Tr_GTP-bd_dom"/>
</dbReference>
<evidence type="ECO:0000259" key="6">
    <source>
        <dbReference type="PROSITE" id="PS51722"/>
    </source>
</evidence>
<dbReference type="SUPFAM" id="SSF54980">
    <property type="entry name" value="EF-G C-terminal domain-like"/>
    <property type="match status" value="2"/>
</dbReference>
<dbReference type="EMBL" id="AP014924">
    <property type="protein sequence ID" value="BAS27607.1"/>
    <property type="molecule type" value="Genomic_DNA"/>
</dbReference>
<dbReference type="InterPro" id="IPR009000">
    <property type="entry name" value="Transl_B-barrel_sf"/>
</dbReference>
<dbReference type="InterPro" id="IPR020568">
    <property type="entry name" value="Ribosomal_Su5_D2-typ_SF"/>
</dbReference>
<dbReference type="CDD" id="cd03713">
    <property type="entry name" value="EFG_mtEFG_C"/>
    <property type="match status" value="1"/>
</dbReference>
<dbReference type="InterPro" id="IPR035649">
    <property type="entry name" value="EFG_V"/>
</dbReference>
<keyword evidence="8" id="KW-1185">Reference proteome</keyword>
<accession>A0A0K2SKQ8</accession>
<name>A0A0K2SKQ8_LIMPI</name>
<dbReference type="CDD" id="cd04088">
    <property type="entry name" value="EFG_mtEFG_II"/>
    <property type="match status" value="1"/>
</dbReference>
<dbReference type="PROSITE" id="PS51722">
    <property type="entry name" value="G_TR_2"/>
    <property type="match status" value="1"/>
</dbReference>
<dbReference type="InterPro" id="IPR005517">
    <property type="entry name" value="Transl_elong_EFG/EF2_IV"/>
</dbReference>
<dbReference type="InterPro" id="IPR014721">
    <property type="entry name" value="Ribsml_uS5_D2-typ_fold_subgr"/>
</dbReference>
<dbReference type="CDD" id="cd01434">
    <property type="entry name" value="EFG_mtEFG1_IV"/>
    <property type="match status" value="1"/>
</dbReference>
<dbReference type="NCBIfam" id="TIGR00484">
    <property type="entry name" value="EF-G"/>
    <property type="match status" value="1"/>
</dbReference>
<dbReference type="Gene3D" id="3.40.50.300">
    <property type="entry name" value="P-loop containing nucleotide triphosphate hydrolases"/>
    <property type="match status" value="1"/>
</dbReference>
<evidence type="ECO:0000313" key="8">
    <source>
        <dbReference type="Proteomes" id="UP000065807"/>
    </source>
</evidence>
<dbReference type="Gene3D" id="3.30.230.10">
    <property type="match status" value="1"/>
</dbReference>
<dbReference type="NCBIfam" id="NF009381">
    <property type="entry name" value="PRK12740.1-5"/>
    <property type="match status" value="1"/>
</dbReference>
<evidence type="ECO:0000256" key="1">
    <source>
        <dbReference type="ARBA" id="ARBA00005870"/>
    </source>
</evidence>
<evidence type="ECO:0000256" key="2">
    <source>
        <dbReference type="ARBA" id="ARBA00017872"/>
    </source>
</evidence>
<proteinExistence type="inferred from homology"/>
<dbReference type="Pfam" id="PF00679">
    <property type="entry name" value="EFG_C"/>
    <property type="match status" value="1"/>
</dbReference>
<dbReference type="InterPro" id="IPR047872">
    <property type="entry name" value="EFG_IV"/>
</dbReference>
<dbReference type="GO" id="GO:0032790">
    <property type="term" value="P:ribosome disassembly"/>
    <property type="evidence" value="ECO:0007669"/>
    <property type="project" value="TreeGrafter"/>
</dbReference>
<dbReference type="Pfam" id="PF22042">
    <property type="entry name" value="EF-G_D2"/>
    <property type="match status" value="1"/>
</dbReference>
<dbReference type="CDD" id="cd04170">
    <property type="entry name" value="EF-G_bact"/>
    <property type="match status" value="1"/>
</dbReference>
<reference evidence="8" key="1">
    <citation type="submission" date="2015-07" db="EMBL/GenBank/DDBJ databases">
        <title>Complete genome sequence and phylogenetic analysis of Limnochorda pilosa.</title>
        <authorList>
            <person name="Watanabe M."/>
            <person name="Kojima H."/>
            <person name="Fukui M."/>
        </authorList>
    </citation>
    <scope>NUCLEOTIDE SEQUENCE [LARGE SCALE GENOMIC DNA]</scope>
    <source>
        <strain evidence="8">HC45</strain>
    </source>
</reference>
<dbReference type="Gene3D" id="3.30.70.870">
    <property type="entry name" value="Elongation Factor G (Translational Gtpase), domain 3"/>
    <property type="match status" value="1"/>
</dbReference>
<dbReference type="Pfam" id="PF00009">
    <property type="entry name" value="GTP_EFTU"/>
    <property type="match status" value="1"/>
</dbReference>
<dbReference type="PANTHER" id="PTHR43261">
    <property type="entry name" value="TRANSLATION ELONGATION FACTOR G-RELATED"/>
    <property type="match status" value="1"/>
</dbReference>
<dbReference type="SUPFAM" id="SSF52540">
    <property type="entry name" value="P-loop containing nucleoside triphosphate hydrolases"/>
    <property type="match status" value="1"/>
</dbReference>
<dbReference type="Gene3D" id="3.30.70.240">
    <property type="match status" value="1"/>
</dbReference>
<comment type="similarity">
    <text evidence="1">Belongs to the TRAFAC class translation factor GTPase superfamily. Classic translation factor GTPase family. EF-G/EF-2 subfamily.</text>
</comment>
<sequence length="686" mass="74342">MARVQPDRIRNVAFISHQGAGKTSLVEALLYRAGVTSRKGSVEEGNTVSDYDPEEQRRRLSLNTTVLPCPWESYTFNFLDTPGYFDFVGDVLGALRVAEGAVVLVEAASGVQVGTEKVWRLADEAKLPRLCFVSKMDRENADFNRCLTELRERFGNRVAPIQVPVGQAEDFRGVVDVLEGRAYLQEGDGSTAADVPPEVAAAVTQAREALEEAVAATDDDLTAKYLEEGSLSADALRRGLAAAVRQGAVVPVLCGSAVGGGGLDQLLEGIRTLLPSPQEVAPQANLVEGGEAVAPGEGPAAAYVFKTMADPYVGRLTLFRVYRGVLSSDSTLRNSVRQKDERIGQLYVLRGKEQEAVDALGPGEIGAVAKLQHTQTGDTLCDASAQVRLEPVRYPEPKLALAAEPVARGDEEKIFSGLSRLAEEDPTCRVERDPVTGETLLKGLGEMHLDVVVSRLKEKFGANVELRTPTVPYQETIRTKVQSEGKHKKQTGGRGQYGHVFLELEPLPTGGGFEFVDKIFGGAVPKQYIPAVEKGVRETMAEGVLAGYPVVDVRTTLTDGSYHPVDSSEMAFKIAASLAFKKAFEQADPVLLEPVMRVRVEVPETFMGDCIADLNKKRGKILGMNPDGGMQVIEALVPQAEMFRYATDLRSMTQGRGDFEMTFDHYEEVPAAIAEKIIEASRVRAS</sequence>
<dbReference type="Pfam" id="PF14492">
    <property type="entry name" value="EFG_III"/>
    <property type="match status" value="1"/>
</dbReference>
<dbReference type="InterPro" id="IPR027417">
    <property type="entry name" value="P-loop_NTPase"/>
</dbReference>
<dbReference type="InterPro" id="IPR009022">
    <property type="entry name" value="EFG_III"/>
</dbReference>
<dbReference type="InterPro" id="IPR035647">
    <property type="entry name" value="EFG_III/V"/>
</dbReference>
<gene>
    <name evidence="7" type="ORF">LIP_1762</name>
</gene>
<dbReference type="NCBIfam" id="NF009891">
    <property type="entry name" value="PRK13351.1-1"/>
    <property type="match status" value="1"/>
</dbReference>
<dbReference type="PATRIC" id="fig|1555112.3.peg.1795"/>
<dbReference type="FunFam" id="3.30.230.10:FF:000003">
    <property type="entry name" value="Elongation factor G"/>
    <property type="match status" value="1"/>
</dbReference>
<dbReference type="GO" id="GO:0005525">
    <property type="term" value="F:GTP binding"/>
    <property type="evidence" value="ECO:0007669"/>
    <property type="project" value="UniProtKB-UniRule"/>
</dbReference>
<dbReference type="SUPFAM" id="SSF54211">
    <property type="entry name" value="Ribosomal protein S5 domain 2-like"/>
    <property type="match status" value="1"/>
</dbReference>
<dbReference type="GO" id="GO:0003924">
    <property type="term" value="F:GTPase activity"/>
    <property type="evidence" value="ECO:0007669"/>
    <property type="project" value="InterPro"/>
</dbReference>
<reference evidence="8" key="2">
    <citation type="journal article" date="2016" name="Int. J. Syst. Evol. Microbiol.">
        <title>Complete genome sequence and cell structure of Limnochorda pilosa, a Gram-negative spore-former within the phylum Firmicutes.</title>
        <authorList>
            <person name="Watanabe M."/>
            <person name="Kojima H."/>
            <person name="Fukui M."/>
        </authorList>
    </citation>
    <scope>NUCLEOTIDE SEQUENCE [LARGE SCALE GENOMIC DNA]</scope>
    <source>
        <strain evidence="8">HC45</strain>
    </source>
</reference>
<evidence type="ECO:0000256" key="3">
    <source>
        <dbReference type="ARBA" id="ARBA00022741"/>
    </source>
</evidence>
<dbReference type="CDD" id="cd16262">
    <property type="entry name" value="EFG_III"/>
    <property type="match status" value="1"/>
</dbReference>
<dbReference type="PANTHER" id="PTHR43261:SF6">
    <property type="entry name" value="ELONGATION FACTOR G-LIKE PROTEIN"/>
    <property type="match status" value="1"/>
</dbReference>
<dbReference type="KEGG" id="lpil:LIP_1762"/>
<dbReference type="Proteomes" id="UP000065807">
    <property type="component" value="Chromosome"/>
</dbReference>
<dbReference type="NCBIfam" id="TIGR00231">
    <property type="entry name" value="small_GTP"/>
    <property type="match status" value="1"/>
</dbReference>
<dbReference type="RefSeq" id="WP_068136703.1">
    <property type="nucleotide sequence ID" value="NZ_AP014924.1"/>
</dbReference>
<keyword evidence="4" id="KW-0342">GTP-binding</keyword>
<keyword evidence="7" id="KW-0251">Elongation factor</keyword>
<dbReference type="NCBIfam" id="NF009379">
    <property type="entry name" value="PRK12740.1-3"/>
    <property type="match status" value="1"/>
</dbReference>
<evidence type="ECO:0000256" key="4">
    <source>
        <dbReference type="ARBA" id="ARBA00023134"/>
    </source>
</evidence>
<keyword evidence="7" id="KW-0648">Protein biosynthesis</keyword>
<dbReference type="FunFam" id="3.30.70.240:FF:000001">
    <property type="entry name" value="Elongation factor G"/>
    <property type="match status" value="1"/>
</dbReference>
<dbReference type="AlphaFoldDB" id="A0A0K2SKQ8"/>
<dbReference type="SUPFAM" id="SSF50447">
    <property type="entry name" value="Translation proteins"/>
    <property type="match status" value="1"/>
</dbReference>
<dbReference type="Gene3D" id="2.40.30.10">
    <property type="entry name" value="Translation factors"/>
    <property type="match status" value="1"/>
</dbReference>